<organism evidence="1">
    <name type="scientific">marine sediment metagenome</name>
    <dbReference type="NCBI Taxonomy" id="412755"/>
    <lineage>
        <taxon>unclassified sequences</taxon>
        <taxon>metagenomes</taxon>
        <taxon>ecological metagenomes</taxon>
    </lineage>
</organism>
<dbReference type="AlphaFoldDB" id="A0A0F9Q803"/>
<reference evidence="1" key="1">
    <citation type="journal article" date="2015" name="Nature">
        <title>Complex archaea that bridge the gap between prokaryotes and eukaryotes.</title>
        <authorList>
            <person name="Spang A."/>
            <person name="Saw J.H."/>
            <person name="Jorgensen S.L."/>
            <person name="Zaremba-Niedzwiedzka K."/>
            <person name="Martijn J."/>
            <person name="Lind A.E."/>
            <person name="van Eijk R."/>
            <person name="Schleper C."/>
            <person name="Guy L."/>
            <person name="Ettema T.J."/>
        </authorList>
    </citation>
    <scope>NUCLEOTIDE SEQUENCE</scope>
</reference>
<evidence type="ECO:0000313" key="1">
    <source>
        <dbReference type="EMBL" id="KKN09331.1"/>
    </source>
</evidence>
<name>A0A0F9Q803_9ZZZZ</name>
<gene>
    <name evidence="1" type="ORF">LCGC14_1047620</name>
</gene>
<sequence length="42" mass="4383">MKAFLAANVALIIIAFGVNLALDNAGFSSANMTSDRNVRLGD</sequence>
<dbReference type="EMBL" id="LAZR01004359">
    <property type="protein sequence ID" value="KKN09331.1"/>
    <property type="molecule type" value="Genomic_DNA"/>
</dbReference>
<comment type="caution">
    <text evidence="1">The sequence shown here is derived from an EMBL/GenBank/DDBJ whole genome shotgun (WGS) entry which is preliminary data.</text>
</comment>
<protein>
    <submittedName>
        <fullName evidence="1">Uncharacterized protein</fullName>
    </submittedName>
</protein>
<accession>A0A0F9Q803</accession>
<proteinExistence type="predicted"/>